<evidence type="ECO:0000313" key="5">
    <source>
        <dbReference type="EMBL" id="MBB5037843.1"/>
    </source>
</evidence>
<dbReference type="RefSeq" id="WP_184208094.1">
    <property type="nucleotide sequence ID" value="NZ_JACHIF010000003.1"/>
</dbReference>
<feature type="chain" id="PRO_5031054068" evidence="3">
    <location>
        <begin position="27"/>
        <end position="456"/>
    </location>
</feature>
<dbReference type="Proteomes" id="UP000534294">
    <property type="component" value="Unassembled WGS sequence"/>
</dbReference>
<dbReference type="InterPro" id="IPR001309">
    <property type="entry name" value="Pept_C14_p20"/>
</dbReference>
<evidence type="ECO:0000256" key="1">
    <source>
        <dbReference type="PROSITE-ProRule" id="PRU00339"/>
    </source>
</evidence>
<dbReference type="SUPFAM" id="SSF52129">
    <property type="entry name" value="Caspase-like"/>
    <property type="match status" value="1"/>
</dbReference>
<dbReference type="EMBL" id="JACHIF010000003">
    <property type="protein sequence ID" value="MBB5037843.1"/>
    <property type="molecule type" value="Genomic_DNA"/>
</dbReference>
<protein>
    <submittedName>
        <fullName evidence="5">Tetratricopeptide (TPR) repeat protein</fullName>
    </submittedName>
</protein>
<accession>A0A7W7YKF2</accession>
<keyword evidence="3" id="KW-0732">Signal</keyword>
<dbReference type="InterPro" id="IPR011990">
    <property type="entry name" value="TPR-like_helical_dom_sf"/>
</dbReference>
<dbReference type="Gene3D" id="1.25.40.10">
    <property type="entry name" value="Tetratricopeptide repeat domain"/>
    <property type="match status" value="1"/>
</dbReference>
<dbReference type="PANTHER" id="PTHR22576">
    <property type="entry name" value="MUCOSA ASSOCIATED LYMPHOID TISSUE LYMPHOMA TRANSLOCATION PROTEIN 1/PARACASPASE"/>
    <property type="match status" value="1"/>
</dbReference>
<keyword evidence="6" id="KW-1185">Reference proteome</keyword>
<dbReference type="SMART" id="SM00028">
    <property type="entry name" value="TPR"/>
    <property type="match status" value="2"/>
</dbReference>
<organism evidence="5 6">
    <name type="scientific">Prosthecobacter dejongeii</name>
    <dbReference type="NCBI Taxonomy" id="48465"/>
    <lineage>
        <taxon>Bacteria</taxon>
        <taxon>Pseudomonadati</taxon>
        <taxon>Verrucomicrobiota</taxon>
        <taxon>Verrucomicrobiia</taxon>
        <taxon>Verrucomicrobiales</taxon>
        <taxon>Verrucomicrobiaceae</taxon>
        <taxon>Prosthecobacter</taxon>
    </lineage>
</organism>
<evidence type="ECO:0000313" key="6">
    <source>
        <dbReference type="Proteomes" id="UP000534294"/>
    </source>
</evidence>
<dbReference type="PROSITE" id="PS50208">
    <property type="entry name" value="CASPASE_P20"/>
    <property type="match status" value="1"/>
</dbReference>
<evidence type="ECO:0000256" key="2">
    <source>
        <dbReference type="SAM" id="MobiDB-lite"/>
    </source>
</evidence>
<proteinExistence type="predicted"/>
<feature type="compositionally biased region" description="Basic and acidic residues" evidence="2">
    <location>
        <begin position="446"/>
        <end position="456"/>
    </location>
</feature>
<dbReference type="Gene3D" id="3.40.50.1460">
    <property type="match status" value="1"/>
</dbReference>
<keyword evidence="1" id="KW-0802">TPR repeat</keyword>
<dbReference type="PANTHER" id="PTHR22576:SF37">
    <property type="entry name" value="MUCOSA-ASSOCIATED LYMPHOID TISSUE LYMPHOMA TRANSLOCATION PROTEIN 1"/>
    <property type="match status" value="1"/>
</dbReference>
<dbReference type="InterPro" id="IPR029030">
    <property type="entry name" value="Caspase-like_dom_sf"/>
</dbReference>
<dbReference type="InterPro" id="IPR011600">
    <property type="entry name" value="Pept_C14_caspase"/>
</dbReference>
<dbReference type="Pfam" id="PF13414">
    <property type="entry name" value="TPR_11"/>
    <property type="match status" value="1"/>
</dbReference>
<sequence length="456" mass="48440">MPRPLRMNLWIHLFLGLCLLSLPLQAATEAKIRTALVIGNARYEPLVGPLRNTTNDAKAVAKTLRDLGFAVIEKHNVTRDQLLKAVLEFRGTLAGAEVALFYFAGHGIAVAGSNYLIPLKSGYNPEGADDISLRLLAETRLFNVEQAVADMSTAGAQCNLVILDACRTTALSRTGRTRDATAPGGLNEMKPPAGSLIAFATDAGQTALDGDGANGLYTEEWLKHLSTPGLTIEQVFKRTRAGVLERSQGGQIPAEYSRLVGDDIYIAGPSASPAAVMSAATPAIPSQTQILNLAKAGMAEECADSLLSVAKAQGPGAYAAEPLGLLLEQAKENLKDATTGDPKVEAAATTCLQVLRALPHCLPATHESYQAFQAKAHNRHGDALLLLDQETEAIAAFDTALALDPTDAYILYNRGRAHAAVGDDEKARADFTAASNPKFNQPKARKLAEEALEKLK</sequence>
<evidence type="ECO:0000256" key="3">
    <source>
        <dbReference type="SAM" id="SignalP"/>
    </source>
</evidence>
<dbReference type="PROSITE" id="PS50005">
    <property type="entry name" value="TPR"/>
    <property type="match status" value="1"/>
</dbReference>
<dbReference type="AlphaFoldDB" id="A0A7W7YKF2"/>
<dbReference type="InterPro" id="IPR019734">
    <property type="entry name" value="TPR_rpt"/>
</dbReference>
<name>A0A7W7YKF2_9BACT</name>
<feature type="signal peptide" evidence="3">
    <location>
        <begin position="1"/>
        <end position="26"/>
    </location>
</feature>
<feature type="region of interest" description="Disordered" evidence="2">
    <location>
        <begin position="432"/>
        <end position="456"/>
    </location>
</feature>
<comment type="caution">
    <text evidence="5">The sequence shown here is derived from an EMBL/GenBank/DDBJ whole genome shotgun (WGS) entry which is preliminary data.</text>
</comment>
<dbReference type="SUPFAM" id="SSF48452">
    <property type="entry name" value="TPR-like"/>
    <property type="match status" value="1"/>
</dbReference>
<evidence type="ECO:0000259" key="4">
    <source>
        <dbReference type="PROSITE" id="PS50208"/>
    </source>
</evidence>
<dbReference type="InterPro" id="IPR052039">
    <property type="entry name" value="Caspase-related_regulators"/>
</dbReference>
<dbReference type="GO" id="GO:0004197">
    <property type="term" value="F:cysteine-type endopeptidase activity"/>
    <property type="evidence" value="ECO:0007669"/>
    <property type="project" value="InterPro"/>
</dbReference>
<feature type="repeat" description="TPR" evidence="1">
    <location>
        <begin position="374"/>
        <end position="407"/>
    </location>
</feature>
<reference evidence="5 6" key="1">
    <citation type="submission" date="2020-08" db="EMBL/GenBank/DDBJ databases">
        <title>Genomic Encyclopedia of Type Strains, Phase IV (KMG-IV): sequencing the most valuable type-strain genomes for metagenomic binning, comparative biology and taxonomic classification.</title>
        <authorList>
            <person name="Goeker M."/>
        </authorList>
    </citation>
    <scope>NUCLEOTIDE SEQUENCE [LARGE SCALE GENOMIC DNA]</scope>
    <source>
        <strain evidence="5 6">DSM 12251</strain>
    </source>
</reference>
<feature type="domain" description="Caspase family p20" evidence="4">
    <location>
        <begin position="31"/>
        <end position="107"/>
    </location>
</feature>
<dbReference type="GO" id="GO:0006508">
    <property type="term" value="P:proteolysis"/>
    <property type="evidence" value="ECO:0007669"/>
    <property type="project" value="InterPro"/>
</dbReference>
<dbReference type="Pfam" id="PF00656">
    <property type="entry name" value="Peptidase_C14"/>
    <property type="match status" value="1"/>
</dbReference>
<gene>
    <name evidence="5" type="ORF">HNQ64_002092</name>
</gene>